<name>A0ACC2IL69_9PLEO</name>
<accession>A0ACC2IL69</accession>
<evidence type="ECO:0000313" key="1">
    <source>
        <dbReference type="EMBL" id="KAJ8115856.1"/>
    </source>
</evidence>
<sequence length="111" mass="12207">MVSIKSLVLSAIPIFAITGSAADCYGKNPRASVDDSWKARDAYCGNDLWKSQNVFISNGVQIVMTSPGSNSRQVCWDAFENIINQCRKSGKFNIGLYHYGDVEYSMSWGPG</sequence>
<proteinExistence type="predicted"/>
<dbReference type="EMBL" id="JAPHNI010000119">
    <property type="protein sequence ID" value="KAJ8115856.1"/>
    <property type="molecule type" value="Genomic_DNA"/>
</dbReference>
<comment type="caution">
    <text evidence="1">The sequence shown here is derived from an EMBL/GenBank/DDBJ whole genome shotgun (WGS) entry which is preliminary data.</text>
</comment>
<evidence type="ECO:0000313" key="2">
    <source>
        <dbReference type="Proteomes" id="UP001153331"/>
    </source>
</evidence>
<protein>
    <submittedName>
        <fullName evidence="1">Uncharacterized protein</fullName>
    </submittedName>
</protein>
<keyword evidence="2" id="KW-1185">Reference proteome</keyword>
<reference evidence="1" key="1">
    <citation type="submission" date="2022-11" db="EMBL/GenBank/DDBJ databases">
        <title>Genome Sequence of Boeremia exigua.</title>
        <authorList>
            <person name="Buettner E."/>
        </authorList>
    </citation>
    <scope>NUCLEOTIDE SEQUENCE</scope>
    <source>
        <strain evidence="1">CU02</strain>
    </source>
</reference>
<organism evidence="1 2">
    <name type="scientific">Boeremia exigua</name>
    <dbReference type="NCBI Taxonomy" id="749465"/>
    <lineage>
        <taxon>Eukaryota</taxon>
        <taxon>Fungi</taxon>
        <taxon>Dikarya</taxon>
        <taxon>Ascomycota</taxon>
        <taxon>Pezizomycotina</taxon>
        <taxon>Dothideomycetes</taxon>
        <taxon>Pleosporomycetidae</taxon>
        <taxon>Pleosporales</taxon>
        <taxon>Pleosporineae</taxon>
        <taxon>Didymellaceae</taxon>
        <taxon>Boeremia</taxon>
    </lineage>
</organism>
<dbReference type="Proteomes" id="UP001153331">
    <property type="component" value="Unassembled WGS sequence"/>
</dbReference>
<gene>
    <name evidence="1" type="ORF">OPT61_g2584</name>
</gene>